<dbReference type="RefSeq" id="WP_063242948.1">
    <property type="nucleotide sequence ID" value="NZ_LUKF01000003.1"/>
</dbReference>
<proteinExistence type="predicted"/>
<comment type="caution">
    <text evidence="1">The sequence shown here is derived from an EMBL/GenBank/DDBJ whole genome shotgun (WGS) entry which is preliminary data.</text>
</comment>
<accession>A0A150WUC7</accession>
<evidence type="ECO:0000313" key="1">
    <source>
        <dbReference type="EMBL" id="KYG70031.1"/>
    </source>
</evidence>
<sequence>MAGVMTQVPRAERQRILEHIDFKEGQVLSRDLPKDTVLKHLILRLSGAVQTTYASGTPIANAESTFDSIISRIDVKINGGTTVKSVRPHLMHVQQLFSTLIQAERKAQAKAAAGIIPNPTTEGGFVYGTTGQFTEVAETVLVSFQNVYAKRYNHTQFGPESTWLNLKQVSSATVELSCGNFKSLQNEATSSVAVTYGPANHTFKVHIQTVEAQDVPANFNFTIWKQTTREVTFSGPVTDYAIDINKGNRLQGIMLFAKDGSNNKLASNLLIKDVALVLNGQTTIKKSRFLDLQADNRSRFGVDAKFAGGVSRLDGVAYLDFLQDGDISSALEVMQPLVDNVQLVLSLHGNGDVPNLFDTGKSASITIETQELILPR</sequence>
<reference evidence="1 2" key="1">
    <citation type="submission" date="2016-03" db="EMBL/GenBank/DDBJ databases">
        <authorList>
            <person name="Ploux O."/>
        </authorList>
    </citation>
    <scope>NUCLEOTIDE SEQUENCE [LARGE SCALE GENOMIC DNA]</scope>
    <source>
        <strain evidence="1 2">BER2</strain>
    </source>
</reference>
<gene>
    <name evidence="1" type="ORF">AZI85_15170</name>
</gene>
<dbReference type="AlphaFoldDB" id="A0A150WUC7"/>
<protein>
    <submittedName>
        <fullName evidence="1">Uncharacterized protein</fullName>
    </submittedName>
</protein>
<dbReference type="EMBL" id="LUKF01000003">
    <property type="protein sequence ID" value="KYG70031.1"/>
    <property type="molecule type" value="Genomic_DNA"/>
</dbReference>
<dbReference type="Proteomes" id="UP000075391">
    <property type="component" value="Unassembled WGS sequence"/>
</dbReference>
<name>A0A150WUC7_BDEBC</name>
<organism evidence="1 2">
    <name type="scientific">Bdellovibrio bacteriovorus</name>
    <dbReference type="NCBI Taxonomy" id="959"/>
    <lineage>
        <taxon>Bacteria</taxon>
        <taxon>Pseudomonadati</taxon>
        <taxon>Bdellovibrionota</taxon>
        <taxon>Bdellovibrionia</taxon>
        <taxon>Bdellovibrionales</taxon>
        <taxon>Pseudobdellovibrionaceae</taxon>
        <taxon>Bdellovibrio</taxon>
    </lineage>
</organism>
<evidence type="ECO:0000313" key="2">
    <source>
        <dbReference type="Proteomes" id="UP000075391"/>
    </source>
</evidence>